<reference evidence="2" key="2">
    <citation type="submission" date="2020-09" db="EMBL/GenBank/DDBJ databases">
        <authorList>
            <person name="Sun Q."/>
            <person name="Zhou Y."/>
        </authorList>
    </citation>
    <scope>NUCLEOTIDE SEQUENCE</scope>
    <source>
        <strain evidence="2">CGMCC 4.7299</strain>
    </source>
</reference>
<gene>
    <name evidence="2" type="ORF">GCM10012284_09580</name>
</gene>
<reference evidence="2" key="1">
    <citation type="journal article" date="2014" name="Int. J. Syst. Evol. Microbiol.">
        <title>Complete genome sequence of Corynebacterium casei LMG S-19264T (=DSM 44701T), isolated from a smear-ripened cheese.</title>
        <authorList>
            <consortium name="US DOE Joint Genome Institute (JGI-PGF)"/>
            <person name="Walter F."/>
            <person name="Albersmeier A."/>
            <person name="Kalinowski J."/>
            <person name="Ruckert C."/>
        </authorList>
    </citation>
    <scope>NUCLEOTIDE SEQUENCE</scope>
    <source>
        <strain evidence="2">CGMCC 4.7299</strain>
    </source>
</reference>
<name>A0A8J3BWM4_9ACTN</name>
<comment type="caution">
    <text evidence="2">The sequence shown here is derived from an EMBL/GenBank/DDBJ whole genome shotgun (WGS) entry which is preliminary data.</text>
</comment>
<keyword evidence="3" id="KW-1185">Reference proteome</keyword>
<feature type="signal peptide" evidence="1">
    <location>
        <begin position="1"/>
        <end position="24"/>
    </location>
</feature>
<sequence length="179" mass="17960">MDIVVKRWLAGVAAVTVAAGGAAALTVPALAEAGAEDPPSLVEDYSYPGAAAILDQQNIKLISGDGNIVLADCTDPPDGDITFIYVYTSDLSVNDGDAVCFQVLGTPGVLAMEVPAVFEIRGDGRIAGSGDGHDMTAVVKPQGGAAKTIELDPDGSTPVGIGTSPPGAPTTLLKLTARG</sequence>
<feature type="chain" id="PRO_5039673237" description="Secreted protein" evidence="1">
    <location>
        <begin position="25"/>
        <end position="179"/>
    </location>
</feature>
<accession>A0A8J3BWM4</accession>
<dbReference type="AlphaFoldDB" id="A0A8J3BWM4"/>
<protein>
    <recommendedName>
        <fullName evidence="4">Secreted protein</fullName>
    </recommendedName>
</protein>
<evidence type="ECO:0000313" key="3">
    <source>
        <dbReference type="Proteomes" id="UP000656042"/>
    </source>
</evidence>
<proteinExistence type="predicted"/>
<dbReference type="EMBL" id="BMMX01000002">
    <property type="protein sequence ID" value="GGK77713.1"/>
    <property type="molecule type" value="Genomic_DNA"/>
</dbReference>
<evidence type="ECO:0000256" key="1">
    <source>
        <dbReference type="SAM" id="SignalP"/>
    </source>
</evidence>
<dbReference type="RefSeq" id="WP_189077867.1">
    <property type="nucleotide sequence ID" value="NZ_BMMX01000002.1"/>
</dbReference>
<evidence type="ECO:0000313" key="2">
    <source>
        <dbReference type="EMBL" id="GGK77713.1"/>
    </source>
</evidence>
<organism evidence="2 3">
    <name type="scientific">Mangrovihabitans endophyticus</name>
    <dbReference type="NCBI Taxonomy" id="1751298"/>
    <lineage>
        <taxon>Bacteria</taxon>
        <taxon>Bacillati</taxon>
        <taxon>Actinomycetota</taxon>
        <taxon>Actinomycetes</taxon>
        <taxon>Micromonosporales</taxon>
        <taxon>Micromonosporaceae</taxon>
        <taxon>Mangrovihabitans</taxon>
    </lineage>
</organism>
<evidence type="ECO:0008006" key="4">
    <source>
        <dbReference type="Google" id="ProtNLM"/>
    </source>
</evidence>
<keyword evidence="1" id="KW-0732">Signal</keyword>
<dbReference type="Proteomes" id="UP000656042">
    <property type="component" value="Unassembled WGS sequence"/>
</dbReference>